<dbReference type="EMBL" id="JAMYWD010000001">
    <property type="protein sequence ID" value="KAJ4981379.1"/>
    <property type="molecule type" value="Genomic_DNA"/>
</dbReference>
<accession>A0A9Q0L2W3</accession>
<proteinExistence type="predicted"/>
<dbReference type="GO" id="GO:0043531">
    <property type="term" value="F:ADP binding"/>
    <property type="evidence" value="ECO:0007669"/>
    <property type="project" value="InterPro"/>
</dbReference>
<dbReference type="AlphaFoldDB" id="A0A9Q0L2W3"/>
<dbReference type="InterPro" id="IPR044974">
    <property type="entry name" value="Disease_R_plants"/>
</dbReference>
<evidence type="ECO:0000313" key="3">
    <source>
        <dbReference type="Proteomes" id="UP001141806"/>
    </source>
</evidence>
<dbReference type="InterPro" id="IPR002182">
    <property type="entry name" value="NB-ARC"/>
</dbReference>
<dbReference type="Proteomes" id="UP001141806">
    <property type="component" value="Unassembled WGS sequence"/>
</dbReference>
<dbReference type="GO" id="GO:0007165">
    <property type="term" value="P:signal transduction"/>
    <property type="evidence" value="ECO:0007669"/>
    <property type="project" value="InterPro"/>
</dbReference>
<sequence>MPDSEVFISYKNGHPSSDFTKLLHRHLKEKEIQAFMDWNDLRAGQPLSPEFSRGIQSSKISIPVICDTYVESKWCLCELAEMVECYESKGQIIMPIFFKVKPTDVQNHKGIVKALFKVHKQDERILIWKNALRLVGGMAGYKVKDDGDHENVVKTFVERVLTLLSCFVADVEHPVKLSTWVEDIEKQLGSGFAFVGIYGERGIGKTTIAKALFKRYYREFGKKCIIENISEKVSKGAASEGETSKGKSSNVLQNLQKQFIEDISEKKLDFYISDVVKGKKLMKESLGGKRVLLILDGVDSKDQFEAFAIEFNWLSNESKIIITSRKKKFLQSYRIDEAKMYSPQKLDEGQSLELFCWHTFSKKQPSTNDYSQICRDVVILAKGLPLNLVKLADFLTNSNEEDLEVWEKSLEQLKKEFPRGEAYQKIEKWYKACCKRSCVAPKVRDDKTRTALTK</sequence>
<dbReference type="InterPro" id="IPR027417">
    <property type="entry name" value="P-loop_NTPase"/>
</dbReference>
<dbReference type="SUPFAM" id="SSF52540">
    <property type="entry name" value="P-loop containing nucleoside triphosphate hydrolases"/>
    <property type="match status" value="1"/>
</dbReference>
<dbReference type="Gene3D" id="1.10.8.430">
    <property type="entry name" value="Helical domain of apoptotic protease-activating factors"/>
    <property type="match status" value="1"/>
</dbReference>
<dbReference type="SMART" id="SM00255">
    <property type="entry name" value="TIR"/>
    <property type="match status" value="1"/>
</dbReference>
<evidence type="ECO:0000259" key="1">
    <source>
        <dbReference type="PROSITE" id="PS50104"/>
    </source>
</evidence>
<dbReference type="Gene3D" id="3.40.50.300">
    <property type="entry name" value="P-loop containing nucleotide triphosphate hydrolases"/>
    <property type="match status" value="1"/>
</dbReference>
<name>A0A9Q0L2W3_9MAGN</name>
<dbReference type="GO" id="GO:0006952">
    <property type="term" value="P:defense response"/>
    <property type="evidence" value="ECO:0007669"/>
    <property type="project" value="InterPro"/>
</dbReference>
<dbReference type="Gene3D" id="3.40.50.10140">
    <property type="entry name" value="Toll/interleukin-1 receptor homology (TIR) domain"/>
    <property type="match status" value="1"/>
</dbReference>
<dbReference type="PANTHER" id="PTHR11017">
    <property type="entry name" value="LEUCINE-RICH REPEAT-CONTAINING PROTEIN"/>
    <property type="match status" value="1"/>
</dbReference>
<gene>
    <name evidence="2" type="ORF">NE237_032216</name>
</gene>
<dbReference type="InterPro" id="IPR000157">
    <property type="entry name" value="TIR_dom"/>
</dbReference>
<keyword evidence="3" id="KW-1185">Reference proteome</keyword>
<dbReference type="PRINTS" id="PR00364">
    <property type="entry name" value="DISEASERSIST"/>
</dbReference>
<organism evidence="2 3">
    <name type="scientific">Protea cynaroides</name>
    <dbReference type="NCBI Taxonomy" id="273540"/>
    <lineage>
        <taxon>Eukaryota</taxon>
        <taxon>Viridiplantae</taxon>
        <taxon>Streptophyta</taxon>
        <taxon>Embryophyta</taxon>
        <taxon>Tracheophyta</taxon>
        <taxon>Spermatophyta</taxon>
        <taxon>Magnoliopsida</taxon>
        <taxon>Proteales</taxon>
        <taxon>Proteaceae</taxon>
        <taxon>Protea</taxon>
    </lineage>
</organism>
<dbReference type="OrthoDB" id="1357022at2759"/>
<dbReference type="Pfam" id="PF00931">
    <property type="entry name" value="NB-ARC"/>
    <property type="match status" value="1"/>
</dbReference>
<dbReference type="PROSITE" id="PS50104">
    <property type="entry name" value="TIR"/>
    <property type="match status" value="1"/>
</dbReference>
<dbReference type="SUPFAM" id="SSF52200">
    <property type="entry name" value="Toll/Interleukin receptor TIR domain"/>
    <property type="match status" value="1"/>
</dbReference>
<dbReference type="InterPro" id="IPR035897">
    <property type="entry name" value="Toll_tir_struct_dom_sf"/>
</dbReference>
<dbReference type="Pfam" id="PF01582">
    <property type="entry name" value="TIR"/>
    <property type="match status" value="1"/>
</dbReference>
<comment type="caution">
    <text evidence="2">The sequence shown here is derived from an EMBL/GenBank/DDBJ whole genome shotgun (WGS) entry which is preliminary data.</text>
</comment>
<evidence type="ECO:0000313" key="2">
    <source>
        <dbReference type="EMBL" id="KAJ4981379.1"/>
    </source>
</evidence>
<dbReference type="InterPro" id="IPR042197">
    <property type="entry name" value="Apaf_helical"/>
</dbReference>
<protein>
    <recommendedName>
        <fullName evidence="1">TIR domain-containing protein</fullName>
    </recommendedName>
</protein>
<feature type="domain" description="TIR" evidence="1">
    <location>
        <begin position="2"/>
        <end position="136"/>
    </location>
</feature>
<reference evidence="2" key="1">
    <citation type="journal article" date="2023" name="Plant J.">
        <title>The genome of the king protea, Protea cynaroides.</title>
        <authorList>
            <person name="Chang J."/>
            <person name="Duong T.A."/>
            <person name="Schoeman C."/>
            <person name="Ma X."/>
            <person name="Roodt D."/>
            <person name="Barker N."/>
            <person name="Li Z."/>
            <person name="Van de Peer Y."/>
            <person name="Mizrachi E."/>
        </authorList>
    </citation>
    <scope>NUCLEOTIDE SEQUENCE</scope>
    <source>
        <tissue evidence="2">Young leaves</tissue>
    </source>
</reference>